<comment type="caution">
    <text evidence="1">The sequence shown here is derived from an EMBL/GenBank/DDBJ whole genome shotgun (WGS) entry which is preliminary data.</text>
</comment>
<gene>
    <name evidence="1" type="ORF">PsorP6_015597</name>
</gene>
<sequence length="273" mass="30971">MAHFVATSDAVVVYSNGREHRNSEANSQAEHTAASYFTIGNTTRFSSKRLTEIVLESPEMVNIAIQRQLQNEILTVTWTQIANLKSRLRSRSGVTANPSWSDLKRWSETMRAIPIDNDTCFVVKDDFDEATTFRLALTTRRLLDTAASAECLHVDTTSKLVWQGFTVLILGTTDANHVFHPALLAICSRKTADDFRFFFRGTKARMGGHRSETFTVHASGCRFHQWHYPFKRAGCWAHAIRAIDRKIEALCPRETKKELADDIRALQRCHSPN</sequence>
<dbReference type="EMBL" id="CM047589">
    <property type="protein sequence ID" value="KAI9920547.1"/>
    <property type="molecule type" value="Genomic_DNA"/>
</dbReference>
<proteinExistence type="predicted"/>
<accession>A0ACC0WQ92</accession>
<name>A0ACC0WQ92_9STRA</name>
<evidence type="ECO:0000313" key="2">
    <source>
        <dbReference type="Proteomes" id="UP001163321"/>
    </source>
</evidence>
<evidence type="ECO:0000313" key="1">
    <source>
        <dbReference type="EMBL" id="KAI9920547.1"/>
    </source>
</evidence>
<protein>
    <submittedName>
        <fullName evidence="1">Uncharacterized protein</fullName>
    </submittedName>
</protein>
<organism evidence="1 2">
    <name type="scientific">Peronosclerospora sorghi</name>
    <dbReference type="NCBI Taxonomy" id="230839"/>
    <lineage>
        <taxon>Eukaryota</taxon>
        <taxon>Sar</taxon>
        <taxon>Stramenopiles</taxon>
        <taxon>Oomycota</taxon>
        <taxon>Peronosporomycetes</taxon>
        <taxon>Peronosporales</taxon>
        <taxon>Peronosporaceae</taxon>
        <taxon>Peronosclerospora</taxon>
    </lineage>
</organism>
<dbReference type="Proteomes" id="UP001163321">
    <property type="component" value="Chromosome 10"/>
</dbReference>
<reference evidence="1 2" key="1">
    <citation type="journal article" date="2022" name="bioRxiv">
        <title>The genome of the oomycete Peronosclerospora sorghi, a cosmopolitan pathogen of maize and sorghum, is inflated with dispersed pseudogenes.</title>
        <authorList>
            <person name="Fletcher K."/>
            <person name="Martin F."/>
            <person name="Isakeit T."/>
            <person name="Cavanaugh K."/>
            <person name="Magill C."/>
            <person name="Michelmore R."/>
        </authorList>
    </citation>
    <scope>NUCLEOTIDE SEQUENCE [LARGE SCALE GENOMIC DNA]</scope>
    <source>
        <strain evidence="1">P6</strain>
    </source>
</reference>
<keyword evidence="2" id="KW-1185">Reference proteome</keyword>